<sequence>MSKIPAKIPRSKKKNFSSFNYAEAFKQLNLTDLLPWQIVADPVEPSDFFRERLQRLEQHFDLQSYEESKKLLIDAICEEALVTIEQLKIWKGAQLESDTLAGYVDYLVAERKRYLDIPLLCIIEAKKDDFEQGLAQCLVEMQACQWQNRQADRNIDIYGIVTNGEGWQFYWLTTIETVYETPLYSVGDMALLLGRLRYVFNLCQQNLLKPLQ</sequence>
<dbReference type="KEGG" id="cyn:Cyan7425_4422"/>
<gene>
    <name evidence="1" type="ordered locus">Cyan7425_4422</name>
</gene>
<dbReference type="eggNOG" id="ENOG502Z8RS">
    <property type="taxonomic scope" value="Bacteria"/>
</dbReference>
<dbReference type="HOGENOM" id="CLU_1303163_0_0_3"/>
<accession>B8HJY2</accession>
<organism evidence="1">
    <name type="scientific">Cyanothece sp. (strain PCC 7425 / ATCC 29141)</name>
    <dbReference type="NCBI Taxonomy" id="395961"/>
    <lineage>
        <taxon>Bacteria</taxon>
        <taxon>Bacillati</taxon>
        <taxon>Cyanobacteriota</taxon>
        <taxon>Cyanophyceae</taxon>
        <taxon>Gomontiellales</taxon>
        <taxon>Cyanothecaceae</taxon>
        <taxon>Cyanothece</taxon>
    </lineage>
</organism>
<proteinExistence type="predicted"/>
<protein>
    <recommendedName>
        <fullName evidence="2">Type I restriction enzyme R protein N-terminal domain-containing protein</fullName>
    </recommendedName>
</protein>
<dbReference type="EMBL" id="CP001344">
    <property type="protein sequence ID" value="ACL46732.1"/>
    <property type="molecule type" value="Genomic_DNA"/>
</dbReference>
<dbReference type="STRING" id="395961.Cyan7425_4422"/>
<evidence type="ECO:0008006" key="2">
    <source>
        <dbReference type="Google" id="ProtNLM"/>
    </source>
</evidence>
<name>B8HJY2_CYAP4</name>
<evidence type="ECO:0000313" key="1">
    <source>
        <dbReference type="EMBL" id="ACL46732.1"/>
    </source>
</evidence>
<dbReference type="OrthoDB" id="529527at2"/>
<reference evidence="1" key="1">
    <citation type="submission" date="2009-01" db="EMBL/GenBank/DDBJ databases">
        <title>Complete sequence of chromosome Cyanothece sp. PCC 7425.</title>
        <authorList>
            <consortium name="US DOE Joint Genome Institute"/>
            <person name="Lucas S."/>
            <person name="Copeland A."/>
            <person name="Lapidus A."/>
            <person name="Glavina del Rio T."/>
            <person name="Dalin E."/>
            <person name="Tice H."/>
            <person name="Bruce D."/>
            <person name="Goodwin L."/>
            <person name="Pitluck S."/>
            <person name="Sims D."/>
            <person name="Meineke L."/>
            <person name="Brettin T."/>
            <person name="Detter J.C."/>
            <person name="Han C."/>
            <person name="Larimer F."/>
            <person name="Land M."/>
            <person name="Hauser L."/>
            <person name="Kyrpides N."/>
            <person name="Ovchinnikova G."/>
            <person name="Liberton M."/>
            <person name="Stoeckel J."/>
            <person name="Banerjee A."/>
            <person name="Singh A."/>
            <person name="Page L."/>
            <person name="Sato H."/>
            <person name="Zhao L."/>
            <person name="Sherman L."/>
            <person name="Pakrasi H."/>
            <person name="Richardson P."/>
        </authorList>
    </citation>
    <scope>NUCLEOTIDE SEQUENCE</scope>
    <source>
        <strain evidence="1">PCC 7425</strain>
    </source>
</reference>
<dbReference type="AlphaFoldDB" id="B8HJY2"/>